<evidence type="ECO:0000313" key="1">
    <source>
        <dbReference type="EMBL" id="KAJ1193897.1"/>
    </source>
</evidence>
<dbReference type="AlphaFoldDB" id="A0AAV7UXS9"/>
<gene>
    <name evidence="1" type="ORF">NDU88_003193</name>
</gene>
<protein>
    <submittedName>
        <fullName evidence="1">Uncharacterized protein</fullName>
    </submittedName>
</protein>
<organism evidence="1 2">
    <name type="scientific">Pleurodeles waltl</name>
    <name type="common">Iberian ribbed newt</name>
    <dbReference type="NCBI Taxonomy" id="8319"/>
    <lineage>
        <taxon>Eukaryota</taxon>
        <taxon>Metazoa</taxon>
        <taxon>Chordata</taxon>
        <taxon>Craniata</taxon>
        <taxon>Vertebrata</taxon>
        <taxon>Euteleostomi</taxon>
        <taxon>Amphibia</taxon>
        <taxon>Batrachia</taxon>
        <taxon>Caudata</taxon>
        <taxon>Salamandroidea</taxon>
        <taxon>Salamandridae</taxon>
        <taxon>Pleurodelinae</taxon>
        <taxon>Pleurodeles</taxon>
    </lineage>
</organism>
<dbReference type="EMBL" id="JANPWB010000004">
    <property type="protein sequence ID" value="KAJ1193897.1"/>
    <property type="molecule type" value="Genomic_DNA"/>
</dbReference>
<dbReference type="Gene3D" id="3.60.10.10">
    <property type="entry name" value="Endonuclease/exonuclease/phosphatase"/>
    <property type="match status" value="1"/>
</dbReference>
<dbReference type="Proteomes" id="UP001066276">
    <property type="component" value="Chromosome 2_2"/>
</dbReference>
<keyword evidence="2" id="KW-1185">Reference proteome</keyword>
<dbReference type="InterPro" id="IPR036691">
    <property type="entry name" value="Endo/exonu/phosph_ase_sf"/>
</dbReference>
<sequence>MIKHPGACDAINSSEIVTEDWSLGIPETVVNCPKSTKKAEAFTDLMLSNGLRFVNGCSKSDGAAKATFDNGRSQSVIDYVIFNVEAWPAVLDMAVVSRIESDRNPLALNMRPNVLGFGNMIGQALGLYERAIVLTNCRERIRWDGEKYLQDIPQLELILANYGQFISDASPTASPLILVAYNAMIGELRALWSKPVTSKPCDNSRKKQTGRKGWFDEECIRVTREVLLALALLVKRNLEHMEKAVSTYWQLGSGHTKYSELKETTADHDPKRFWALVARVEKGAATVVET</sequence>
<accession>A0AAV7UXS9</accession>
<evidence type="ECO:0000313" key="2">
    <source>
        <dbReference type="Proteomes" id="UP001066276"/>
    </source>
</evidence>
<reference evidence="1" key="1">
    <citation type="journal article" date="2022" name="bioRxiv">
        <title>Sequencing and chromosome-scale assembly of the giantPleurodeles waltlgenome.</title>
        <authorList>
            <person name="Brown T."/>
            <person name="Elewa A."/>
            <person name="Iarovenko S."/>
            <person name="Subramanian E."/>
            <person name="Araus A.J."/>
            <person name="Petzold A."/>
            <person name="Susuki M."/>
            <person name="Suzuki K.-i.T."/>
            <person name="Hayashi T."/>
            <person name="Toyoda A."/>
            <person name="Oliveira C."/>
            <person name="Osipova E."/>
            <person name="Leigh N.D."/>
            <person name="Simon A."/>
            <person name="Yun M.H."/>
        </authorList>
    </citation>
    <scope>NUCLEOTIDE SEQUENCE</scope>
    <source>
        <strain evidence="1">20211129_DDA</strain>
        <tissue evidence="1">Liver</tissue>
    </source>
</reference>
<proteinExistence type="predicted"/>
<comment type="caution">
    <text evidence="1">The sequence shown here is derived from an EMBL/GenBank/DDBJ whole genome shotgun (WGS) entry which is preliminary data.</text>
</comment>
<name>A0AAV7UXS9_PLEWA</name>